<keyword evidence="3" id="KW-1185">Reference proteome</keyword>
<dbReference type="InterPro" id="IPR041705">
    <property type="entry name" value="PIN_Sll0205"/>
</dbReference>
<dbReference type="RefSeq" id="WP_126692563.1">
    <property type="nucleotide sequence ID" value="NZ_RXOF01000003.1"/>
</dbReference>
<dbReference type="PANTHER" id="PTHR36173">
    <property type="entry name" value="RIBONUCLEASE VAPC16-RELATED"/>
    <property type="match status" value="1"/>
</dbReference>
<dbReference type="InterPro" id="IPR052919">
    <property type="entry name" value="TA_system_RNase"/>
</dbReference>
<accession>A0A431U5S0</accession>
<feature type="domain" description="PIN" evidence="1">
    <location>
        <begin position="4"/>
        <end position="125"/>
    </location>
</feature>
<dbReference type="Proteomes" id="UP000282184">
    <property type="component" value="Unassembled WGS sequence"/>
</dbReference>
<evidence type="ECO:0000313" key="2">
    <source>
        <dbReference type="EMBL" id="RTQ51671.1"/>
    </source>
</evidence>
<reference evidence="2 3" key="1">
    <citation type="submission" date="2018-12" db="EMBL/GenBank/DDBJ databases">
        <title>Hymenobacter gummosus sp. nov., isolated from a spring.</title>
        <authorList>
            <person name="Nie L."/>
        </authorList>
    </citation>
    <scope>NUCLEOTIDE SEQUENCE [LARGE SCALE GENOMIC DNA]</scope>
    <source>
        <strain evidence="2 3">KCTC 52166</strain>
    </source>
</reference>
<sequence length="131" mass="14924">MARYLLDTHTLLWHLEESAELPIMVRELLLQPTNQVFISVASWWEMAIKLSIGKLNTRAPLAQLMQLADQGYFKSLAIEPSHLLQLAQLPFPANGHRDPFDRLLIAQAQAENLTLLSRDAKFDAYSVQRLS</sequence>
<evidence type="ECO:0000313" key="3">
    <source>
        <dbReference type="Proteomes" id="UP000282184"/>
    </source>
</evidence>
<dbReference type="InterPro" id="IPR002716">
    <property type="entry name" value="PIN_dom"/>
</dbReference>
<dbReference type="AlphaFoldDB" id="A0A431U5S0"/>
<organism evidence="2 3">
    <name type="scientific">Hymenobacter gummosus</name>
    <dbReference type="NCBI Taxonomy" id="1776032"/>
    <lineage>
        <taxon>Bacteria</taxon>
        <taxon>Pseudomonadati</taxon>
        <taxon>Bacteroidota</taxon>
        <taxon>Cytophagia</taxon>
        <taxon>Cytophagales</taxon>
        <taxon>Hymenobacteraceae</taxon>
        <taxon>Hymenobacter</taxon>
    </lineage>
</organism>
<dbReference type="SUPFAM" id="SSF88723">
    <property type="entry name" value="PIN domain-like"/>
    <property type="match status" value="1"/>
</dbReference>
<protein>
    <submittedName>
        <fullName evidence="2">Type II toxin-antitoxin system VapC family toxin</fullName>
    </submittedName>
</protein>
<evidence type="ECO:0000259" key="1">
    <source>
        <dbReference type="Pfam" id="PF01850"/>
    </source>
</evidence>
<proteinExistence type="predicted"/>
<dbReference type="Gene3D" id="3.40.50.1010">
    <property type="entry name" value="5'-nuclease"/>
    <property type="match status" value="1"/>
</dbReference>
<gene>
    <name evidence="2" type="ORF">EJV47_07700</name>
</gene>
<dbReference type="Pfam" id="PF01850">
    <property type="entry name" value="PIN"/>
    <property type="match status" value="1"/>
</dbReference>
<comment type="caution">
    <text evidence="2">The sequence shown here is derived from an EMBL/GenBank/DDBJ whole genome shotgun (WGS) entry which is preliminary data.</text>
</comment>
<dbReference type="EMBL" id="RXOF01000003">
    <property type="protein sequence ID" value="RTQ51671.1"/>
    <property type="molecule type" value="Genomic_DNA"/>
</dbReference>
<dbReference type="CDD" id="cd09872">
    <property type="entry name" value="PIN_Sll0205-like"/>
    <property type="match status" value="1"/>
</dbReference>
<dbReference type="InterPro" id="IPR029060">
    <property type="entry name" value="PIN-like_dom_sf"/>
</dbReference>
<dbReference type="OrthoDB" id="9798990at2"/>
<dbReference type="PANTHER" id="PTHR36173:SF2">
    <property type="entry name" value="RIBONUCLEASE VAPC16"/>
    <property type="match status" value="1"/>
</dbReference>
<name>A0A431U5S0_9BACT</name>